<comment type="similarity">
    <text evidence="1">Belongs to the TolB family.</text>
</comment>
<dbReference type="EMBL" id="LOHS01000061">
    <property type="protein sequence ID" value="OAH14639.1"/>
    <property type="molecule type" value="Genomic_DNA"/>
</dbReference>
<proteinExistence type="inferred from homology"/>
<reference evidence="3 4" key="1">
    <citation type="submission" date="2015-12" db="EMBL/GenBank/DDBJ databases">
        <title>Genome sequence of Streptomyces sp. G25.</title>
        <authorList>
            <person name="Poehlein A."/>
            <person name="Roettig A."/>
            <person name="Hiessl S."/>
            <person name="Hauschild P."/>
            <person name="Schauer J."/>
            <person name="Madkour M.H."/>
            <person name="Al-Ansari A.M."/>
            <person name="Almakishah N.H."/>
            <person name="Steinbuechel A."/>
            <person name="Daniel R."/>
        </authorList>
    </citation>
    <scope>NUCLEOTIDE SEQUENCE [LARGE SCALE GENOMIC DNA]</scope>
    <source>
        <strain evidence="4">G25(2015)</strain>
    </source>
</reference>
<dbReference type="OrthoDB" id="39703at2"/>
<feature type="signal peptide" evidence="2">
    <location>
        <begin position="1"/>
        <end position="30"/>
    </location>
</feature>
<dbReference type="STRING" id="1716141.STSP_21500"/>
<comment type="caution">
    <text evidence="3">The sequence shown here is derived from an EMBL/GenBank/DDBJ whole genome shotgun (WGS) entry which is preliminary data.</text>
</comment>
<evidence type="ECO:0000256" key="1">
    <source>
        <dbReference type="ARBA" id="ARBA00009820"/>
    </source>
</evidence>
<evidence type="ECO:0000313" key="4">
    <source>
        <dbReference type="Proteomes" id="UP000077381"/>
    </source>
</evidence>
<dbReference type="InterPro" id="IPR011042">
    <property type="entry name" value="6-blade_b-propeller_TolB-like"/>
</dbReference>
<gene>
    <name evidence="3" type="primary">tolB</name>
    <name evidence="3" type="ORF">STSP_21500</name>
</gene>
<dbReference type="SUPFAM" id="SSF82171">
    <property type="entry name" value="DPP6 N-terminal domain-like"/>
    <property type="match status" value="1"/>
</dbReference>
<keyword evidence="2" id="KW-0732">Signal</keyword>
<dbReference type="Gene3D" id="2.120.10.30">
    <property type="entry name" value="TolB, C-terminal domain"/>
    <property type="match status" value="2"/>
</dbReference>
<feature type="chain" id="PRO_5038901486" evidence="2">
    <location>
        <begin position="31"/>
        <end position="424"/>
    </location>
</feature>
<evidence type="ECO:0000313" key="3">
    <source>
        <dbReference type="EMBL" id="OAH14639.1"/>
    </source>
</evidence>
<organism evidence="3 4">
    <name type="scientific">Streptomyces jeddahensis</name>
    <dbReference type="NCBI Taxonomy" id="1716141"/>
    <lineage>
        <taxon>Bacteria</taxon>
        <taxon>Bacillati</taxon>
        <taxon>Actinomycetota</taxon>
        <taxon>Actinomycetes</taxon>
        <taxon>Kitasatosporales</taxon>
        <taxon>Streptomycetaceae</taxon>
        <taxon>Streptomyces</taxon>
    </lineage>
</organism>
<dbReference type="Pfam" id="PF07676">
    <property type="entry name" value="PD40"/>
    <property type="match status" value="1"/>
</dbReference>
<accession>A0A177HVI0</accession>
<dbReference type="PATRIC" id="fig|1716141.3.peg.2262"/>
<sequence>MSRAIRAVSVGVVTGAVVALSATSALPAPAPQTERVTVSATREQSNGGSGAPALSADGRYAAFASYGSNLVPGDTNDASDIFVRDLRKGTVERVSVASDGTQADGASHGVTISGNGRYVVFVSSAGNLVAGDELPARSSNVYVHDRRTGRTERVSRGADGGTASVYGKIAVSHNGRYVVFNAPAGRMEAGETNFHLAAYVTDRRTGETRRISNRTQPEWSVFSLDISADGRYVAYLQRHPRGGRGELWVFDCRTGTEELANVTPEGTPSTGDAVSVSLSADGSLVAFSTGAHDVGGGPGPNSTSGYVRDLRADTTRRIDHDRPGREAFLGTVVLSPDGRYVAYPYGAPTAGGDFVDNLYVQDLRTGKSRLVSVTTGGGPVTDDHFTLPMSFSRDGRLLIFISSSAQLVPDDTNGQADGFVRRLR</sequence>
<evidence type="ECO:0000256" key="2">
    <source>
        <dbReference type="SAM" id="SignalP"/>
    </source>
</evidence>
<dbReference type="InterPro" id="IPR011659">
    <property type="entry name" value="WD40"/>
</dbReference>
<dbReference type="Proteomes" id="UP000077381">
    <property type="component" value="Unassembled WGS sequence"/>
</dbReference>
<keyword evidence="4" id="KW-1185">Reference proteome</keyword>
<protein>
    <submittedName>
        <fullName evidence="3">Protein TolB</fullName>
    </submittedName>
</protein>
<dbReference type="PANTHER" id="PTHR36842">
    <property type="entry name" value="PROTEIN TOLB HOMOLOG"/>
    <property type="match status" value="1"/>
</dbReference>
<dbReference type="AlphaFoldDB" id="A0A177HVI0"/>
<dbReference type="RefSeq" id="WP_078067050.1">
    <property type="nucleotide sequence ID" value="NZ_LOHS01000061.1"/>
</dbReference>
<name>A0A177HVI0_9ACTN</name>
<dbReference type="PANTHER" id="PTHR36842:SF2">
    <property type="entry name" value="SLR0505 PROTEIN"/>
    <property type="match status" value="1"/>
</dbReference>